<dbReference type="PANTHER" id="PTHR34071">
    <property type="entry name" value="5-NITROIMIDAZOLE ANTIBIOTICS RESISTANCE PROTEIN, NIMA-FAMILY-RELATED PROTEIN-RELATED"/>
    <property type="match status" value="1"/>
</dbReference>
<dbReference type="InterPro" id="IPR012349">
    <property type="entry name" value="Split_barrel_FMN-bd"/>
</dbReference>
<dbReference type="Gene3D" id="2.30.110.10">
    <property type="entry name" value="Electron Transport, Fmn-binding Protein, Chain A"/>
    <property type="match status" value="1"/>
</dbReference>
<dbReference type="EMBL" id="CAFBPP010000012">
    <property type="protein sequence ID" value="CAB5014793.1"/>
    <property type="molecule type" value="Genomic_DNA"/>
</dbReference>
<dbReference type="SUPFAM" id="SSF50475">
    <property type="entry name" value="FMN-binding split barrel"/>
    <property type="match status" value="1"/>
</dbReference>
<dbReference type="EMBL" id="CAFBOP010000015">
    <property type="protein sequence ID" value="CAB4983922.1"/>
    <property type="molecule type" value="Genomic_DNA"/>
</dbReference>
<dbReference type="EMBL" id="CAFAAC010000013">
    <property type="protein sequence ID" value="CAB4782194.1"/>
    <property type="molecule type" value="Genomic_DNA"/>
</dbReference>
<accession>A0A6J7G0H4</accession>
<evidence type="ECO:0000313" key="2">
    <source>
        <dbReference type="EMBL" id="CAB4901397.1"/>
    </source>
</evidence>
<proteinExistence type="predicted"/>
<sequence>MMSKRTEVHRSPHKQNHDPEVAASIISRALVAHVAIAVDGQPFALPVACAPYKDELLLHGSNASRLFKALMDGTPACVTITHIEGLVVARSSFESSMHYQSLMALGSARLIGEDEKRPALQALTEHLFPQRPTELRESTVQEVSATSIVAFPLNEISVKVSNGQPKDKDIDMDSDIWAGILPIKTSYGEPIPADNLRPGIPVPEYIATWVVG</sequence>
<reference evidence="2" key="1">
    <citation type="submission" date="2020-05" db="EMBL/GenBank/DDBJ databases">
        <authorList>
            <person name="Chiriac C."/>
            <person name="Salcher M."/>
            <person name="Ghai R."/>
            <person name="Kavagutti S V."/>
        </authorList>
    </citation>
    <scope>NUCLEOTIDE SEQUENCE</scope>
</reference>
<dbReference type="InterPro" id="IPR024747">
    <property type="entry name" value="Pyridox_Oxase-rel"/>
</dbReference>
<name>A0A6J7G0H4_9ZZZZ</name>
<dbReference type="PANTHER" id="PTHR34071:SF2">
    <property type="entry name" value="FLAVIN-NUCLEOTIDE-BINDING PROTEIN"/>
    <property type="match status" value="1"/>
</dbReference>
<evidence type="ECO:0000313" key="3">
    <source>
        <dbReference type="EMBL" id="CAB4983922.1"/>
    </source>
</evidence>
<evidence type="ECO:0000313" key="4">
    <source>
        <dbReference type="EMBL" id="CAB5014793.1"/>
    </source>
</evidence>
<dbReference type="Pfam" id="PF12900">
    <property type="entry name" value="Pyridox_ox_2"/>
    <property type="match status" value="1"/>
</dbReference>
<dbReference type="AlphaFoldDB" id="A0A6J7G0H4"/>
<organism evidence="2">
    <name type="scientific">freshwater metagenome</name>
    <dbReference type="NCBI Taxonomy" id="449393"/>
    <lineage>
        <taxon>unclassified sequences</taxon>
        <taxon>metagenomes</taxon>
        <taxon>ecological metagenomes</taxon>
    </lineage>
</organism>
<gene>
    <name evidence="1" type="ORF">UFOPK2967_00379</name>
    <name evidence="2" type="ORF">UFOPK3587_00499</name>
    <name evidence="3" type="ORF">UFOPK3984_00567</name>
    <name evidence="4" type="ORF">UFOPK4114_00469</name>
</gene>
<protein>
    <submittedName>
        <fullName evidence="2">Unannotated protein</fullName>
    </submittedName>
</protein>
<dbReference type="EMBL" id="CAFBMN010000016">
    <property type="protein sequence ID" value="CAB4901397.1"/>
    <property type="molecule type" value="Genomic_DNA"/>
</dbReference>
<evidence type="ECO:0000313" key="1">
    <source>
        <dbReference type="EMBL" id="CAB4782194.1"/>
    </source>
</evidence>